<dbReference type="InterPro" id="IPR045860">
    <property type="entry name" value="Snake_toxin-like_sf"/>
</dbReference>
<dbReference type="PROSITE" id="PS00108">
    <property type="entry name" value="PROTEIN_KINASE_ST"/>
    <property type="match status" value="1"/>
</dbReference>
<dbReference type="PANTHER" id="PTHR23255">
    <property type="entry name" value="TRANSFORMING GROWTH FACTOR-BETA RECEPTOR TYPE I AND II"/>
    <property type="match status" value="1"/>
</dbReference>
<keyword evidence="11 13" id="KW-0472">Membrane</keyword>
<proteinExistence type="inferred from homology"/>
<dbReference type="Gene3D" id="1.10.510.10">
    <property type="entry name" value="Transferase(Phosphotransferase) domain 1"/>
    <property type="match status" value="1"/>
</dbReference>
<feature type="domain" description="Protein kinase" evidence="15">
    <location>
        <begin position="209"/>
        <end position="503"/>
    </location>
</feature>
<evidence type="ECO:0000256" key="2">
    <source>
        <dbReference type="ARBA" id="ARBA00009605"/>
    </source>
</evidence>
<evidence type="ECO:0000313" key="17">
    <source>
        <dbReference type="Proteomes" id="UP000007819"/>
    </source>
</evidence>
<dbReference type="Gene3D" id="2.10.60.10">
    <property type="entry name" value="CD59"/>
    <property type="match status" value="1"/>
</dbReference>
<keyword evidence="13" id="KW-0479">Metal-binding</keyword>
<comment type="cofactor">
    <cofactor evidence="13">
        <name>Mg(2+)</name>
        <dbReference type="ChEBI" id="CHEBI:18420"/>
    </cofactor>
    <cofactor evidence="13">
        <name>Mn(2+)</name>
        <dbReference type="ChEBI" id="CHEBI:29035"/>
    </cofactor>
</comment>
<evidence type="ECO:0000256" key="5">
    <source>
        <dbReference type="ARBA" id="ARBA00022692"/>
    </source>
</evidence>
<accession>A0A8R2FC57</accession>
<evidence type="ECO:0000256" key="1">
    <source>
        <dbReference type="ARBA" id="ARBA00004479"/>
    </source>
</evidence>
<dbReference type="GO" id="GO:0046872">
    <property type="term" value="F:metal ion binding"/>
    <property type="evidence" value="ECO:0007669"/>
    <property type="project" value="UniProtKB-KW"/>
</dbReference>
<dbReference type="OrthoDB" id="547665at2759"/>
<dbReference type="PROSITE" id="PS50011">
    <property type="entry name" value="PROTEIN_KINASE_DOM"/>
    <property type="match status" value="1"/>
</dbReference>
<dbReference type="PANTHER" id="PTHR23255:SF98">
    <property type="entry name" value="SERINE_THREONINE-PROTEIN KINASE RECEPTOR"/>
    <property type="match status" value="1"/>
</dbReference>
<keyword evidence="3 13" id="KW-0723">Serine/threonine-protein kinase</keyword>
<keyword evidence="9 13" id="KW-0067">ATP-binding</keyword>
<dbReference type="RefSeq" id="XP_008188281.1">
    <property type="nucleotide sequence ID" value="XM_008190059.2"/>
</dbReference>
<evidence type="ECO:0000256" key="6">
    <source>
        <dbReference type="ARBA" id="ARBA00022729"/>
    </source>
</evidence>
<keyword evidence="13" id="KW-0460">Magnesium</keyword>
<evidence type="ECO:0000256" key="12">
    <source>
        <dbReference type="ARBA" id="ARBA00023170"/>
    </source>
</evidence>
<dbReference type="EnsemblMetazoa" id="XM_008190059.3">
    <property type="protein sequence ID" value="XP_008188281.1"/>
    <property type="gene ID" value="LOC100163334"/>
</dbReference>
<keyword evidence="8 13" id="KW-0418">Kinase</keyword>
<evidence type="ECO:0000256" key="10">
    <source>
        <dbReference type="ARBA" id="ARBA00022989"/>
    </source>
</evidence>
<dbReference type="EC" id="2.7.11.30" evidence="13"/>
<evidence type="ECO:0000256" key="8">
    <source>
        <dbReference type="ARBA" id="ARBA00022777"/>
    </source>
</evidence>
<dbReference type="FunFam" id="1.10.510.10:FF:000099">
    <property type="entry name" value="Serine/threonine-protein kinase receptor"/>
    <property type="match status" value="1"/>
</dbReference>
<dbReference type="AlphaFoldDB" id="A0A8R2FC57"/>
<name>A0A8R2FC57_ACYPI</name>
<dbReference type="CDD" id="cd23615">
    <property type="entry name" value="TFP_LU_ECD_ACVR2"/>
    <property type="match status" value="1"/>
</dbReference>
<dbReference type="Gene3D" id="3.30.200.20">
    <property type="entry name" value="Phosphorylase Kinase, domain 1"/>
    <property type="match status" value="1"/>
</dbReference>
<evidence type="ECO:0000256" key="7">
    <source>
        <dbReference type="ARBA" id="ARBA00022741"/>
    </source>
</evidence>
<reference evidence="17" key="1">
    <citation type="submission" date="2010-06" db="EMBL/GenBank/DDBJ databases">
        <authorList>
            <person name="Jiang H."/>
            <person name="Abraham K."/>
            <person name="Ali S."/>
            <person name="Alsbrooks S.L."/>
            <person name="Anim B.N."/>
            <person name="Anosike U.S."/>
            <person name="Attaway T."/>
            <person name="Bandaranaike D.P."/>
            <person name="Battles P.K."/>
            <person name="Bell S.N."/>
            <person name="Bell A.V."/>
            <person name="Beltran B."/>
            <person name="Bickham C."/>
            <person name="Bustamante Y."/>
            <person name="Caleb T."/>
            <person name="Canada A."/>
            <person name="Cardenas V."/>
            <person name="Carter K."/>
            <person name="Chacko J."/>
            <person name="Chandrabose M.N."/>
            <person name="Chavez D."/>
            <person name="Chavez A."/>
            <person name="Chen L."/>
            <person name="Chu H.-S."/>
            <person name="Claassen K.J."/>
            <person name="Cockrell R."/>
            <person name="Collins M."/>
            <person name="Cooper J.A."/>
            <person name="Cree A."/>
            <person name="Curry S.M."/>
            <person name="Da Y."/>
            <person name="Dao M.D."/>
            <person name="Das B."/>
            <person name="Davila M.-L."/>
            <person name="Davy-Carroll L."/>
            <person name="Denson S."/>
            <person name="Dinh H."/>
            <person name="Ebong V.E."/>
            <person name="Edwards J.R."/>
            <person name="Egan A."/>
            <person name="El-Daye J."/>
            <person name="Escobedo L."/>
            <person name="Fernandez S."/>
            <person name="Fernando P.R."/>
            <person name="Flagg N."/>
            <person name="Forbes L.D."/>
            <person name="Fowler R.G."/>
            <person name="Fu Q."/>
            <person name="Gabisi R.A."/>
            <person name="Ganer J."/>
            <person name="Garbino Pronczuk A."/>
            <person name="Garcia R.M."/>
            <person name="Garner T."/>
            <person name="Garrett T.E."/>
            <person name="Gonzalez D.A."/>
            <person name="Hamid H."/>
            <person name="Hawkins E.S."/>
            <person name="Hirani K."/>
            <person name="Hogues M.E."/>
            <person name="Hollins B."/>
            <person name="Hsiao C.-H."/>
            <person name="Jabil R."/>
            <person name="James M.L."/>
            <person name="Jhangiani S.N."/>
            <person name="Johnson B."/>
            <person name="Johnson Q."/>
            <person name="Joshi V."/>
            <person name="Kalu J.B."/>
            <person name="Kam C."/>
            <person name="Kashfia A."/>
            <person name="Keebler J."/>
            <person name="Kisamo H."/>
            <person name="Kovar C.L."/>
            <person name="Lago L.A."/>
            <person name="Lai C.-Y."/>
            <person name="Laidlaw J."/>
            <person name="Lara F."/>
            <person name="Le T.-K."/>
            <person name="Lee S.L."/>
            <person name="Legall F.H."/>
            <person name="Lemon S.J."/>
            <person name="Lewis L.R."/>
            <person name="Li B."/>
            <person name="Liu Y."/>
            <person name="Liu Y.-S."/>
            <person name="Lopez J."/>
            <person name="Lozado R.J."/>
            <person name="Lu J."/>
            <person name="Madu R.C."/>
            <person name="Maheshwari M."/>
            <person name="Maheshwari R."/>
            <person name="Malloy K."/>
            <person name="Martinez E."/>
            <person name="Mathew T."/>
            <person name="Mercado I.C."/>
            <person name="Mercado C."/>
            <person name="Meyer B."/>
            <person name="Montgomery K."/>
            <person name="Morgan M.B."/>
            <person name="Munidasa M."/>
            <person name="Nazareth L.V."/>
            <person name="Nelson J."/>
            <person name="Ng B.M."/>
            <person name="Nguyen N.B."/>
            <person name="Nguyen P.Q."/>
            <person name="Nguyen T."/>
            <person name="Obregon M."/>
            <person name="Okwuonu G.O."/>
            <person name="Onwere C.G."/>
            <person name="Orozco G."/>
            <person name="Parra A."/>
            <person name="Patel S."/>
            <person name="Patil S."/>
            <person name="Perez A."/>
            <person name="Perez Y."/>
            <person name="Pham C."/>
            <person name="Primus E.L."/>
            <person name="Pu L.-L."/>
            <person name="Puazo M."/>
            <person name="Qin X."/>
            <person name="Quiroz J.B."/>
            <person name="Reese J."/>
            <person name="Richards S."/>
            <person name="Rives C.M."/>
            <person name="Robberts R."/>
            <person name="Ruiz S.J."/>
            <person name="Ruiz M.J."/>
            <person name="Santibanez J."/>
            <person name="Schneider B.W."/>
            <person name="Sisson I."/>
            <person name="Smith M."/>
            <person name="Sodergren E."/>
            <person name="Song X.-Z."/>
            <person name="Song B.B."/>
            <person name="Summersgill H."/>
            <person name="Thelus R."/>
            <person name="Thornton R.D."/>
            <person name="Trejos Z.Y."/>
            <person name="Usmani K."/>
            <person name="Vattathil S."/>
            <person name="Villasana D."/>
            <person name="Walker D.L."/>
            <person name="Wang S."/>
            <person name="Wang K."/>
            <person name="White C.S."/>
            <person name="Williams A.C."/>
            <person name="Williamson J."/>
            <person name="Wilson K."/>
            <person name="Woghiren I.O."/>
            <person name="Woodworth J.R."/>
            <person name="Worley K.C."/>
            <person name="Wright R.A."/>
            <person name="Wu W."/>
            <person name="Young L."/>
            <person name="Zhang L."/>
            <person name="Zhang J."/>
            <person name="Zhu Y."/>
            <person name="Muzny D.M."/>
            <person name="Weinstock G."/>
            <person name="Gibbs R.A."/>
        </authorList>
    </citation>
    <scope>NUCLEOTIDE SEQUENCE [LARGE SCALE GENOMIC DNA]</scope>
    <source>
        <strain evidence="17">LSR1</strain>
    </source>
</reference>
<feature type="signal peptide" evidence="14">
    <location>
        <begin position="1"/>
        <end position="23"/>
    </location>
</feature>
<feature type="chain" id="PRO_5035858342" description="Serine/threonine-protein kinase receptor" evidence="14">
    <location>
        <begin position="24"/>
        <end position="517"/>
    </location>
</feature>
<evidence type="ECO:0000256" key="3">
    <source>
        <dbReference type="ARBA" id="ARBA00022527"/>
    </source>
</evidence>
<evidence type="ECO:0000259" key="15">
    <source>
        <dbReference type="PROSITE" id="PS50011"/>
    </source>
</evidence>
<keyword evidence="7 13" id="KW-0547">Nucleotide-binding</keyword>
<keyword evidence="17" id="KW-1185">Reference proteome</keyword>
<dbReference type="InterPro" id="IPR000719">
    <property type="entry name" value="Prot_kinase_dom"/>
</dbReference>
<keyword evidence="6 14" id="KW-0732">Signal</keyword>
<comment type="catalytic activity">
    <reaction evidence="13">
        <text>L-threonyl-[receptor-protein] + ATP = O-phospho-L-threonyl-[receptor-protein] + ADP + H(+)</text>
        <dbReference type="Rhea" id="RHEA:44880"/>
        <dbReference type="Rhea" id="RHEA-COMP:11024"/>
        <dbReference type="Rhea" id="RHEA-COMP:11025"/>
        <dbReference type="ChEBI" id="CHEBI:15378"/>
        <dbReference type="ChEBI" id="CHEBI:30013"/>
        <dbReference type="ChEBI" id="CHEBI:30616"/>
        <dbReference type="ChEBI" id="CHEBI:61977"/>
        <dbReference type="ChEBI" id="CHEBI:456216"/>
        <dbReference type="EC" id="2.7.11.30"/>
    </reaction>
</comment>
<reference evidence="16" key="2">
    <citation type="submission" date="2022-06" db="UniProtKB">
        <authorList>
            <consortium name="EnsemblMetazoa"/>
        </authorList>
    </citation>
    <scope>IDENTIFICATION</scope>
</reference>
<dbReference type="SUPFAM" id="SSF57302">
    <property type="entry name" value="Snake toxin-like"/>
    <property type="match status" value="1"/>
</dbReference>
<keyword evidence="4 13" id="KW-0808">Transferase</keyword>
<keyword evidence="13" id="KW-0464">Manganese</keyword>
<evidence type="ECO:0000256" key="4">
    <source>
        <dbReference type="ARBA" id="ARBA00022679"/>
    </source>
</evidence>
<dbReference type="GO" id="GO:0048185">
    <property type="term" value="F:activin binding"/>
    <property type="evidence" value="ECO:0007669"/>
    <property type="project" value="TreeGrafter"/>
</dbReference>
<organism evidence="16 17">
    <name type="scientific">Acyrthosiphon pisum</name>
    <name type="common">Pea aphid</name>
    <dbReference type="NCBI Taxonomy" id="7029"/>
    <lineage>
        <taxon>Eukaryota</taxon>
        <taxon>Metazoa</taxon>
        <taxon>Ecdysozoa</taxon>
        <taxon>Arthropoda</taxon>
        <taxon>Hexapoda</taxon>
        <taxon>Insecta</taxon>
        <taxon>Pterygota</taxon>
        <taxon>Neoptera</taxon>
        <taxon>Paraneoptera</taxon>
        <taxon>Hemiptera</taxon>
        <taxon>Sternorrhyncha</taxon>
        <taxon>Aphidomorpha</taxon>
        <taxon>Aphidoidea</taxon>
        <taxon>Aphididae</taxon>
        <taxon>Macrosiphini</taxon>
        <taxon>Acyrthosiphon</taxon>
    </lineage>
</organism>
<dbReference type="CDD" id="cd14053">
    <property type="entry name" value="STKc_ACVR2"/>
    <property type="match status" value="1"/>
</dbReference>
<dbReference type="GeneID" id="100163334"/>
<evidence type="ECO:0000256" key="9">
    <source>
        <dbReference type="ARBA" id="ARBA00022840"/>
    </source>
</evidence>
<evidence type="ECO:0000313" key="16">
    <source>
        <dbReference type="EnsemblMetazoa" id="XP_008188281.1"/>
    </source>
</evidence>
<dbReference type="GO" id="GO:0017002">
    <property type="term" value="F:activin receptor activity"/>
    <property type="evidence" value="ECO:0007669"/>
    <property type="project" value="TreeGrafter"/>
</dbReference>
<dbReference type="GO" id="GO:0071363">
    <property type="term" value="P:cellular response to growth factor stimulus"/>
    <property type="evidence" value="ECO:0007669"/>
    <property type="project" value="TreeGrafter"/>
</dbReference>
<keyword evidence="5 13" id="KW-0812">Transmembrane</keyword>
<dbReference type="PRINTS" id="PR00653">
    <property type="entry name" value="ACTIVIN2R"/>
</dbReference>
<dbReference type="InterPro" id="IPR008271">
    <property type="entry name" value="Ser/Thr_kinase_AS"/>
</dbReference>
<dbReference type="InterPro" id="IPR011009">
    <property type="entry name" value="Kinase-like_dom_sf"/>
</dbReference>
<feature type="transmembrane region" description="Helical" evidence="13">
    <location>
        <begin position="152"/>
        <end position="177"/>
    </location>
</feature>
<dbReference type="GO" id="GO:0005524">
    <property type="term" value="F:ATP binding"/>
    <property type="evidence" value="ECO:0007669"/>
    <property type="project" value="UniProtKB-UniRule"/>
</dbReference>
<dbReference type="Pfam" id="PF00069">
    <property type="entry name" value="Pkinase"/>
    <property type="match status" value="1"/>
</dbReference>
<dbReference type="GO" id="GO:0048179">
    <property type="term" value="C:activin receptor complex"/>
    <property type="evidence" value="ECO:0007669"/>
    <property type="project" value="TreeGrafter"/>
</dbReference>
<keyword evidence="12 13" id="KW-0675">Receptor</keyword>
<comment type="subcellular location">
    <subcellularLocation>
        <location evidence="1 13">Membrane</location>
        <topology evidence="1 13">Single-pass type I membrane protein</topology>
    </subcellularLocation>
</comment>
<keyword evidence="10 13" id="KW-1133">Transmembrane helix</keyword>
<comment type="similarity">
    <text evidence="2 13">Belongs to the protein kinase superfamily. TKL Ser/Thr protein kinase family. TGFB receptor subfamily.</text>
</comment>
<evidence type="ECO:0000256" key="11">
    <source>
        <dbReference type="ARBA" id="ARBA00023136"/>
    </source>
</evidence>
<dbReference type="InterPro" id="IPR000333">
    <property type="entry name" value="TGFB_receptor"/>
</dbReference>
<sequence length="517" mass="59154">MEQQLWIWMWCSIVLLLTTCSCASRKKYEETKCHYYNQTSCDNNKNEKDCTSAIQNCKAGENDKPSYCYAVWTNDTKTNKLEIKLKGCFLNNVECQGQKQCKDKKEEMKPNGLMFCCCEGDFCNSEIMWDPIPTTPRIETTSAKPLRDENELIHTIVFSTIPLVAVASMFLFVYWVYKRRKIPQFSHWVPSSDSSHLGNCSPILSNRPIQLVEVKARGRYGAVWKALHKKDTVAVKIFPPQDKNSWLVEQDIYQLPHMQHDNMLSFIGAEKHASVIEGAKNEYWLITAYHDYGSLCDFLKSNILTWDQLCHIAQSMARGLMHLHEEIPSERADQYKPAIAHRDFKSNNVLLKHDLTACIADFGLALVFQPGKSCGDTHGQVGTRRYMAPEVLEGAINFSRDAFLRIDMYACGLVLWELATRCTAQQGAIPDYRLPFEEEVGQHPSLEDMQECVVHKKLRPAFKDSWKSHPGLIALCDTMEECWDHDAEARLSASCVMERITWQCRQYNGTAVTSLAP</sequence>
<dbReference type="FunFam" id="3.30.200.20:FF:000094">
    <property type="entry name" value="Serine/threonine-protein kinase receptor"/>
    <property type="match status" value="1"/>
</dbReference>
<dbReference type="SUPFAM" id="SSF56112">
    <property type="entry name" value="Protein kinase-like (PK-like)"/>
    <property type="match status" value="1"/>
</dbReference>
<evidence type="ECO:0000256" key="13">
    <source>
        <dbReference type="RuleBase" id="RU361271"/>
    </source>
</evidence>
<dbReference type="Proteomes" id="UP000007819">
    <property type="component" value="Chromosome A1"/>
</dbReference>
<protein>
    <recommendedName>
        <fullName evidence="13">Serine/threonine-protein kinase receptor</fullName>
        <ecNumber evidence="13">2.7.11.30</ecNumber>
    </recommendedName>
</protein>
<evidence type="ECO:0000256" key="14">
    <source>
        <dbReference type="SAM" id="SignalP"/>
    </source>
</evidence>